<evidence type="ECO:0000256" key="2">
    <source>
        <dbReference type="ARBA" id="ARBA00007046"/>
    </source>
</evidence>
<evidence type="ECO:0000256" key="1">
    <source>
        <dbReference type="ARBA" id="ARBA00004370"/>
    </source>
</evidence>
<evidence type="ECO:0000256" key="8">
    <source>
        <dbReference type="ARBA" id="ARBA00033369"/>
    </source>
</evidence>
<dbReference type="AlphaFoldDB" id="A0A158RB97"/>
<proteinExistence type="inferred from homology"/>
<evidence type="ECO:0000256" key="6">
    <source>
        <dbReference type="ARBA" id="ARBA00023136"/>
    </source>
</evidence>
<dbReference type="WBParaSite" id="TCLT_0000389601-mRNA-1">
    <property type="protein sequence ID" value="TCLT_0000389601-mRNA-1"/>
    <property type="gene ID" value="TCLT_0000389601"/>
</dbReference>
<dbReference type="OMA" id="HVFRRCM"/>
<organism evidence="11">
    <name type="scientific">Thelazia callipaeda</name>
    <name type="common">Oriental eyeworm</name>
    <name type="synonym">Parasitic nematode</name>
    <dbReference type="NCBI Taxonomy" id="103827"/>
    <lineage>
        <taxon>Eukaryota</taxon>
        <taxon>Metazoa</taxon>
        <taxon>Ecdysozoa</taxon>
        <taxon>Nematoda</taxon>
        <taxon>Chromadorea</taxon>
        <taxon>Rhabditida</taxon>
        <taxon>Spirurina</taxon>
        <taxon>Spiruromorpha</taxon>
        <taxon>Thelazioidea</taxon>
        <taxon>Thelaziidae</taxon>
        <taxon>Thelazia</taxon>
    </lineage>
</organism>
<evidence type="ECO:0000313" key="11">
    <source>
        <dbReference type="WBParaSite" id="TCLT_0000389601-mRNA-1"/>
    </source>
</evidence>
<keyword evidence="6" id="KW-0472">Membrane</keyword>
<evidence type="ECO:0000313" key="9">
    <source>
        <dbReference type="EMBL" id="VDN00914.1"/>
    </source>
</evidence>
<dbReference type="GO" id="GO:0016020">
    <property type="term" value="C:membrane"/>
    <property type="evidence" value="ECO:0007669"/>
    <property type="project" value="UniProtKB-SubCell"/>
</dbReference>
<keyword evidence="4" id="KW-0375">Hydrogen ion transport</keyword>
<keyword evidence="7" id="KW-0066">ATP synthesis</keyword>
<dbReference type="GO" id="GO:0046933">
    <property type="term" value="F:proton-transporting ATP synthase activity, rotational mechanism"/>
    <property type="evidence" value="ECO:0007669"/>
    <property type="project" value="InterPro"/>
</dbReference>
<comment type="similarity">
    <text evidence="2">Belongs to the ATPase delta chain family.</text>
</comment>
<evidence type="ECO:0000256" key="7">
    <source>
        <dbReference type="ARBA" id="ARBA00023310"/>
    </source>
</evidence>
<protein>
    <recommendedName>
        <fullName evidence="8">Oligomycin sensitivity conferral protein</fullName>
    </recommendedName>
</protein>
<dbReference type="PANTHER" id="PTHR11910">
    <property type="entry name" value="ATP SYNTHASE DELTA CHAIN"/>
    <property type="match status" value="1"/>
</dbReference>
<accession>A0A158RB97</accession>
<dbReference type="Proteomes" id="UP000276776">
    <property type="component" value="Unassembled WGS sequence"/>
</dbReference>
<dbReference type="OrthoDB" id="1262810at2759"/>
<dbReference type="Gene3D" id="1.10.520.20">
    <property type="entry name" value="N-terminal domain of the delta subunit of the F1F0-ATP synthase"/>
    <property type="match status" value="1"/>
</dbReference>
<keyword evidence="3" id="KW-0813">Transport</keyword>
<evidence type="ECO:0000256" key="3">
    <source>
        <dbReference type="ARBA" id="ARBA00022448"/>
    </source>
</evidence>
<gene>
    <name evidence="9" type="ORF">TCLT_LOCUS3885</name>
</gene>
<evidence type="ECO:0000313" key="10">
    <source>
        <dbReference type="Proteomes" id="UP000276776"/>
    </source>
</evidence>
<reference evidence="9 10" key="2">
    <citation type="submission" date="2018-11" db="EMBL/GenBank/DDBJ databases">
        <authorList>
            <consortium name="Pathogen Informatics"/>
        </authorList>
    </citation>
    <scope>NUCLEOTIDE SEQUENCE [LARGE SCALE GENOMIC DNA]</scope>
</reference>
<sequence>MEGRYAVALYSAASKDRVLDIVDKDLKLVESVYRTSTKFKNFVLNPTLKPLSKINVVKDVAQTLNVSKQMLNFLG</sequence>
<name>A0A158RB97_THECL</name>
<comment type="subcellular location">
    <subcellularLocation>
        <location evidence="1">Membrane</location>
    </subcellularLocation>
</comment>
<reference evidence="11" key="1">
    <citation type="submission" date="2016-04" db="UniProtKB">
        <authorList>
            <consortium name="WormBaseParasite"/>
        </authorList>
    </citation>
    <scope>IDENTIFICATION</scope>
</reference>
<dbReference type="SUPFAM" id="SSF47928">
    <property type="entry name" value="N-terminal domain of the delta subunit of the F1F0-ATP synthase"/>
    <property type="match status" value="1"/>
</dbReference>
<keyword evidence="10" id="KW-1185">Reference proteome</keyword>
<dbReference type="EMBL" id="UYYF01004269">
    <property type="protein sequence ID" value="VDN00914.1"/>
    <property type="molecule type" value="Genomic_DNA"/>
</dbReference>
<keyword evidence="5" id="KW-0406">Ion transport</keyword>
<dbReference type="STRING" id="103827.A0A158RB97"/>
<dbReference type="InterPro" id="IPR000711">
    <property type="entry name" value="ATPase_OSCP/dsu"/>
</dbReference>
<evidence type="ECO:0000256" key="4">
    <source>
        <dbReference type="ARBA" id="ARBA00022781"/>
    </source>
</evidence>
<dbReference type="Pfam" id="PF00213">
    <property type="entry name" value="OSCP"/>
    <property type="match status" value="1"/>
</dbReference>
<evidence type="ECO:0000256" key="5">
    <source>
        <dbReference type="ARBA" id="ARBA00023065"/>
    </source>
</evidence>
<dbReference type="InterPro" id="IPR026015">
    <property type="entry name" value="ATP_synth_OSCP/delta_N_sf"/>
</dbReference>